<dbReference type="InterPro" id="IPR050792">
    <property type="entry name" value="ADP-ribosylglycohydrolase"/>
</dbReference>
<dbReference type="Pfam" id="PF03747">
    <property type="entry name" value="ADP_ribosyl_GH"/>
    <property type="match status" value="1"/>
</dbReference>
<name>A0A2P5I2S3_DIAHE</name>
<keyword evidence="2" id="KW-1185">Reference proteome</keyword>
<gene>
    <name evidence="1" type="ORF">DHEL01_v204817</name>
</gene>
<evidence type="ECO:0000313" key="1">
    <source>
        <dbReference type="EMBL" id="POS76784.1"/>
    </source>
</evidence>
<dbReference type="Proteomes" id="UP000094444">
    <property type="component" value="Unassembled WGS sequence"/>
</dbReference>
<comment type="caution">
    <text evidence="1">The sequence shown here is derived from an EMBL/GenBank/DDBJ whole genome shotgun (WGS) entry which is preliminary data.</text>
</comment>
<protein>
    <recommendedName>
        <fullName evidence="3">ADP-ribosylglycohydrolase</fullName>
    </recommendedName>
</protein>
<accession>A0A2P5I2S3</accession>
<dbReference type="Gene3D" id="1.10.4080.10">
    <property type="entry name" value="ADP-ribosylation/Crystallin J1"/>
    <property type="match status" value="1"/>
</dbReference>
<dbReference type="InterPro" id="IPR005502">
    <property type="entry name" value="Ribosyl_crysJ1"/>
</dbReference>
<dbReference type="InterPro" id="IPR036705">
    <property type="entry name" value="Ribosyl_crysJ1_sf"/>
</dbReference>
<dbReference type="SUPFAM" id="SSF101478">
    <property type="entry name" value="ADP-ribosylglycohydrolase"/>
    <property type="match status" value="1"/>
</dbReference>
<dbReference type="InParanoid" id="A0A2P5I2S3"/>
<dbReference type="AlphaFoldDB" id="A0A2P5I2S3"/>
<dbReference type="PANTHER" id="PTHR16222:SF28">
    <property type="entry name" value="ADP-RIBOSYLGLYCOHYDROLASE"/>
    <property type="match status" value="1"/>
</dbReference>
<reference evidence="1" key="1">
    <citation type="submission" date="2017-09" db="EMBL/GenBank/DDBJ databases">
        <title>Polyketide synthases of a Diaporthe helianthi virulent isolate.</title>
        <authorList>
            <person name="Baroncelli R."/>
        </authorList>
    </citation>
    <scope>NUCLEOTIDE SEQUENCE [LARGE SCALE GENOMIC DNA]</scope>
    <source>
        <strain evidence="1">7/96</strain>
    </source>
</reference>
<proteinExistence type="predicted"/>
<organism evidence="1 2">
    <name type="scientific">Diaporthe helianthi</name>
    <dbReference type="NCBI Taxonomy" id="158607"/>
    <lineage>
        <taxon>Eukaryota</taxon>
        <taxon>Fungi</taxon>
        <taxon>Dikarya</taxon>
        <taxon>Ascomycota</taxon>
        <taxon>Pezizomycotina</taxon>
        <taxon>Sordariomycetes</taxon>
        <taxon>Sordariomycetidae</taxon>
        <taxon>Diaporthales</taxon>
        <taxon>Diaporthaceae</taxon>
        <taxon>Diaporthe</taxon>
    </lineage>
</organism>
<evidence type="ECO:0008006" key="3">
    <source>
        <dbReference type="Google" id="ProtNLM"/>
    </source>
</evidence>
<dbReference type="EMBL" id="MAVT02000332">
    <property type="protein sequence ID" value="POS76784.1"/>
    <property type="molecule type" value="Genomic_DNA"/>
</dbReference>
<sequence>MPRLEGLSGQAREDKRTVLFAEMINSVALEGGAAQANAAFAGALLGAYLGYDAIPGQMRRGLSHRGFLMRKSKLLCEFLGVIQGDTTRVEQDSGMGAVRNERQRTAMNRTIQRNKNVRLAMLRKRWGQRRENRAATRSTIYNSLKFPPKGT</sequence>
<dbReference type="PANTHER" id="PTHR16222">
    <property type="entry name" value="ADP-RIBOSYLGLYCOHYDROLASE"/>
    <property type="match status" value="1"/>
</dbReference>
<dbReference type="STRING" id="158607.A0A2P5I2S3"/>
<evidence type="ECO:0000313" key="2">
    <source>
        <dbReference type="Proteomes" id="UP000094444"/>
    </source>
</evidence>